<name>A0A553P7Z4_TIGCA</name>
<comment type="caution">
    <text evidence="3">The sequence shown here is derived from an EMBL/GenBank/DDBJ whole genome shotgun (WGS) entry which is preliminary data.</text>
</comment>
<keyword evidence="2" id="KW-0812">Transmembrane</keyword>
<proteinExistence type="predicted"/>
<feature type="compositionally biased region" description="Polar residues" evidence="1">
    <location>
        <begin position="110"/>
        <end position="127"/>
    </location>
</feature>
<gene>
    <name evidence="3" type="ORF">TCAL_01947</name>
</gene>
<feature type="compositionally biased region" description="Polar residues" evidence="1">
    <location>
        <begin position="88"/>
        <end position="100"/>
    </location>
</feature>
<protein>
    <submittedName>
        <fullName evidence="3">Uncharacterized protein</fullName>
    </submittedName>
</protein>
<organism evidence="3 4">
    <name type="scientific">Tigriopus californicus</name>
    <name type="common">Marine copepod</name>
    <dbReference type="NCBI Taxonomy" id="6832"/>
    <lineage>
        <taxon>Eukaryota</taxon>
        <taxon>Metazoa</taxon>
        <taxon>Ecdysozoa</taxon>
        <taxon>Arthropoda</taxon>
        <taxon>Crustacea</taxon>
        <taxon>Multicrustacea</taxon>
        <taxon>Hexanauplia</taxon>
        <taxon>Copepoda</taxon>
        <taxon>Harpacticoida</taxon>
        <taxon>Harpacticidae</taxon>
        <taxon>Tigriopus</taxon>
    </lineage>
</organism>
<dbReference type="AlphaFoldDB" id="A0A553P7Z4"/>
<evidence type="ECO:0000313" key="3">
    <source>
        <dbReference type="EMBL" id="TRY73789.1"/>
    </source>
</evidence>
<keyword evidence="4" id="KW-1185">Reference proteome</keyword>
<keyword evidence="2" id="KW-1133">Transmembrane helix</keyword>
<sequence length="127" mass="14621">MSYVVDGENYRGGYASSGRITPEDERIAMAYENYVRGTVVFVLIFFATLLFLSGLTFFLMCYTRYRNTRQPKAGFYNPPPRIMRYPKKQSNGTYSTLTRSTRSDYETLPRQVNSRMSAAASQQSEML</sequence>
<evidence type="ECO:0000256" key="2">
    <source>
        <dbReference type="SAM" id="Phobius"/>
    </source>
</evidence>
<evidence type="ECO:0000313" key="4">
    <source>
        <dbReference type="Proteomes" id="UP000318571"/>
    </source>
</evidence>
<dbReference type="EMBL" id="VCGU01000007">
    <property type="protein sequence ID" value="TRY73789.1"/>
    <property type="molecule type" value="Genomic_DNA"/>
</dbReference>
<reference evidence="3 4" key="1">
    <citation type="journal article" date="2018" name="Nat. Ecol. Evol.">
        <title>Genomic signatures of mitonuclear coevolution across populations of Tigriopus californicus.</title>
        <authorList>
            <person name="Barreto F.S."/>
            <person name="Watson E.T."/>
            <person name="Lima T.G."/>
            <person name="Willett C.S."/>
            <person name="Edmands S."/>
            <person name="Li W."/>
            <person name="Burton R.S."/>
        </authorList>
    </citation>
    <scope>NUCLEOTIDE SEQUENCE [LARGE SCALE GENOMIC DNA]</scope>
    <source>
        <strain evidence="3 4">San Diego</strain>
    </source>
</reference>
<dbReference type="Proteomes" id="UP000318571">
    <property type="component" value="Chromosome 3"/>
</dbReference>
<accession>A0A553P7Z4</accession>
<evidence type="ECO:0000256" key="1">
    <source>
        <dbReference type="SAM" id="MobiDB-lite"/>
    </source>
</evidence>
<feature type="transmembrane region" description="Helical" evidence="2">
    <location>
        <begin position="39"/>
        <end position="62"/>
    </location>
</feature>
<feature type="region of interest" description="Disordered" evidence="1">
    <location>
        <begin position="76"/>
        <end position="127"/>
    </location>
</feature>
<keyword evidence="2" id="KW-0472">Membrane</keyword>